<proteinExistence type="predicted"/>
<feature type="transmembrane region" description="Helical" evidence="1">
    <location>
        <begin position="397"/>
        <end position="414"/>
    </location>
</feature>
<feature type="transmembrane region" description="Helical" evidence="1">
    <location>
        <begin position="97"/>
        <end position="116"/>
    </location>
</feature>
<gene>
    <name evidence="3" type="ORF">FYJ39_04385</name>
</gene>
<evidence type="ECO:0000256" key="1">
    <source>
        <dbReference type="SAM" id="Phobius"/>
    </source>
</evidence>
<feature type="transmembrane region" description="Helical" evidence="1">
    <location>
        <begin position="128"/>
        <end position="148"/>
    </location>
</feature>
<evidence type="ECO:0000259" key="2">
    <source>
        <dbReference type="Pfam" id="PF13231"/>
    </source>
</evidence>
<feature type="transmembrane region" description="Helical" evidence="1">
    <location>
        <begin position="584"/>
        <end position="606"/>
    </location>
</feature>
<dbReference type="EMBL" id="VUMD01000003">
    <property type="protein sequence ID" value="MSS35841.1"/>
    <property type="molecule type" value="Genomic_DNA"/>
</dbReference>
<dbReference type="PROSITE" id="PS51257">
    <property type="entry name" value="PROKAR_LIPOPROTEIN"/>
    <property type="match status" value="1"/>
</dbReference>
<accession>A0A7X2NJG7</accession>
<feature type="domain" description="Glycosyltransferase RgtA/B/C/D-like" evidence="2">
    <location>
        <begin position="268"/>
        <end position="402"/>
    </location>
</feature>
<feature type="transmembrane region" description="Helical" evidence="1">
    <location>
        <begin position="193"/>
        <end position="210"/>
    </location>
</feature>
<evidence type="ECO:0000313" key="3">
    <source>
        <dbReference type="EMBL" id="MSS35841.1"/>
    </source>
</evidence>
<feature type="transmembrane region" description="Helical" evidence="1">
    <location>
        <begin position="44"/>
        <end position="64"/>
    </location>
</feature>
<keyword evidence="4" id="KW-1185">Reference proteome</keyword>
<keyword evidence="1" id="KW-1133">Transmembrane helix</keyword>
<dbReference type="RefSeq" id="WP_154471239.1">
    <property type="nucleotide sequence ID" value="NZ_VUMD01000003.1"/>
</dbReference>
<protein>
    <recommendedName>
        <fullName evidence="2">Glycosyltransferase RgtA/B/C/D-like domain-containing protein</fullName>
    </recommendedName>
</protein>
<feature type="transmembrane region" description="Helical" evidence="1">
    <location>
        <begin position="298"/>
        <end position="316"/>
    </location>
</feature>
<evidence type="ECO:0000313" key="4">
    <source>
        <dbReference type="Proteomes" id="UP000429958"/>
    </source>
</evidence>
<dbReference type="AlphaFoldDB" id="A0A7X2NJG7"/>
<keyword evidence="1" id="KW-0812">Transmembrane</keyword>
<dbReference type="Pfam" id="PF13231">
    <property type="entry name" value="PMT_2"/>
    <property type="match status" value="1"/>
</dbReference>
<dbReference type="Proteomes" id="UP000429958">
    <property type="component" value="Unassembled WGS sequence"/>
</dbReference>
<comment type="caution">
    <text evidence="3">The sequence shown here is derived from an EMBL/GenBank/DDBJ whole genome shotgun (WGS) entry which is preliminary data.</text>
</comment>
<name>A0A7X2NJG7_9CLOT</name>
<keyword evidence="1" id="KW-0472">Membrane</keyword>
<feature type="transmembrane region" description="Helical" evidence="1">
    <location>
        <begin position="12"/>
        <end position="32"/>
    </location>
</feature>
<feature type="transmembrane region" description="Helical" evidence="1">
    <location>
        <begin position="267"/>
        <end position="286"/>
    </location>
</feature>
<feature type="transmembrane region" description="Helical" evidence="1">
    <location>
        <begin position="369"/>
        <end position="385"/>
    </location>
</feature>
<organism evidence="3 4">
    <name type="scientific">Clostridium porci</name>
    <dbReference type="NCBI Taxonomy" id="2605778"/>
    <lineage>
        <taxon>Bacteria</taxon>
        <taxon>Bacillati</taxon>
        <taxon>Bacillota</taxon>
        <taxon>Clostridia</taxon>
        <taxon>Eubacteriales</taxon>
        <taxon>Clostridiaceae</taxon>
        <taxon>Clostridium</taxon>
    </lineage>
</organism>
<dbReference type="InterPro" id="IPR038731">
    <property type="entry name" value="RgtA/B/C-like"/>
</dbReference>
<feature type="transmembrane region" description="Helical" evidence="1">
    <location>
        <begin position="482"/>
        <end position="503"/>
    </location>
</feature>
<sequence>MKDRGRLKKMLPAGFGAMAAAILAISCYRVMIAGPLAPVLKERHTIYMLAEVSVVFLWNVLWLSGTGRRRLQAAGVLTGLFVFTWCHQIFLPVVVSGLYMILLTAIGRWALSLFLGDIYLPPAGEFSMGLVLGSALWMVVVCLVSMTGHGGLKLWRLIAAGLALLAGAGQLLRKKEATFRFTFQNIWLPRKKHEAWLLAFIITMVLLQAGRMNTELDYDSLHYGLRSAFVLDNGKGIYENLGMINLVYTYSKGLEVLLLPLSGTPTYGFVLAFSLWASVGVLLLIYHMVSAFEGRERGLLAAALGAAVPGIMNMAATAKNDMVTLLHQLMIYYFLSQALTQDKKKDRIPWLLMAVSAYLLTMVYKPTALVFSTALGAAAVLCLVLTRRFTLGSPRGWLLLVLPAGAVTGLWYRTYQMTGVPVTSIFAGFFERLGFTVTYPFAFTHVIGDPRALNTGEKLARLASRIGEMLLAPVSEDMDHVIIAWGSGLITFLLFVWIVGAWRNKGREAVKALDFFDRMLIPSLGLVCVTSIFTLSQVDGNYFILFYALLIVSSLRMLDTGSEGGEGEAGLRSRGRVFGLKRKLYLILLPFLICSVPLTCATGWAGNPGFTQPRLKHKGYFDHRAAAEKRRALRGYSQLALCFTPRTRVLAFGKHPEVLELPCCVQSYYDVTGSGGNVYLVKKLAYFEDFLQYAGTEYFFVESGYLADQPRALQMIEDMIAEGSLRDLRYEWGNMVARVTLGGPAPKEPQQAVAQFHENYSMQGYR</sequence>
<reference evidence="3 4" key="1">
    <citation type="submission" date="2019-08" db="EMBL/GenBank/DDBJ databases">
        <title>In-depth cultivation of the pig gut microbiome towards novel bacterial diversity and tailored functional studies.</title>
        <authorList>
            <person name="Wylensek D."/>
            <person name="Hitch T.C.A."/>
            <person name="Clavel T."/>
        </authorList>
    </citation>
    <scope>NUCLEOTIDE SEQUENCE [LARGE SCALE GENOMIC DNA]</scope>
    <source>
        <strain evidence="3 4">WCA-389-WT-23D1</strain>
    </source>
</reference>